<dbReference type="Pfam" id="PF00646">
    <property type="entry name" value="F-box"/>
    <property type="match status" value="1"/>
</dbReference>
<evidence type="ECO:0000313" key="3">
    <source>
        <dbReference type="EMBL" id="KJX99983.1"/>
    </source>
</evidence>
<protein>
    <recommendedName>
        <fullName evidence="2">F-box domain-containing protein</fullName>
    </recommendedName>
</protein>
<evidence type="ECO:0000313" key="4">
    <source>
        <dbReference type="Proteomes" id="UP000033647"/>
    </source>
</evidence>
<dbReference type="InterPro" id="IPR001810">
    <property type="entry name" value="F-box_dom"/>
</dbReference>
<dbReference type="OrthoDB" id="3800738at2759"/>
<gene>
    <name evidence="3" type="ORF">TI39_contig345g00070</name>
</gene>
<sequence>MAADQTDETAAVPIADDNGNSPEDITSSSTTRSSALLVSESPHHRVEGINPNTSFDQPSMATALDISDSDEQAASFTLSGGTTKHLSPESSTERSAGHRLVGTFELLQSILVHLGIISLLRARRASTRFRDVVDKSSRVQSRMGLRQARDSYVQLPLLEISSGSKDEASLLIKTPWKTTACYQWRIQ</sequence>
<proteinExistence type="predicted"/>
<name>A0A0F4GRY3_9PEZI</name>
<reference evidence="3 4" key="1">
    <citation type="submission" date="2015-03" db="EMBL/GenBank/DDBJ databases">
        <title>RNA-seq based gene annotation and comparative genomics of four Zymoseptoria species reveal species-specific pathogenicity related genes and transposable element activity.</title>
        <authorList>
            <person name="Grandaubert J."/>
            <person name="Bhattacharyya A."/>
            <person name="Stukenbrock E.H."/>
        </authorList>
    </citation>
    <scope>NUCLEOTIDE SEQUENCE [LARGE SCALE GENOMIC DNA]</scope>
    <source>
        <strain evidence="3 4">Zb18110</strain>
    </source>
</reference>
<feature type="region of interest" description="Disordered" evidence="1">
    <location>
        <begin position="1"/>
        <end position="58"/>
    </location>
</feature>
<evidence type="ECO:0000256" key="1">
    <source>
        <dbReference type="SAM" id="MobiDB-lite"/>
    </source>
</evidence>
<feature type="region of interest" description="Disordered" evidence="1">
    <location>
        <begin position="76"/>
        <end position="95"/>
    </location>
</feature>
<dbReference type="EMBL" id="LAFY01000337">
    <property type="protein sequence ID" value="KJX99983.1"/>
    <property type="molecule type" value="Genomic_DNA"/>
</dbReference>
<comment type="caution">
    <text evidence="3">The sequence shown here is derived from an EMBL/GenBank/DDBJ whole genome shotgun (WGS) entry which is preliminary data.</text>
</comment>
<accession>A0A0F4GRY3</accession>
<organism evidence="3 4">
    <name type="scientific">Zymoseptoria brevis</name>
    <dbReference type="NCBI Taxonomy" id="1047168"/>
    <lineage>
        <taxon>Eukaryota</taxon>
        <taxon>Fungi</taxon>
        <taxon>Dikarya</taxon>
        <taxon>Ascomycota</taxon>
        <taxon>Pezizomycotina</taxon>
        <taxon>Dothideomycetes</taxon>
        <taxon>Dothideomycetidae</taxon>
        <taxon>Mycosphaerellales</taxon>
        <taxon>Mycosphaerellaceae</taxon>
        <taxon>Zymoseptoria</taxon>
    </lineage>
</organism>
<dbReference type="AlphaFoldDB" id="A0A0F4GRY3"/>
<feature type="domain" description="F-box" evidence="2">
    <location>
        <begin position="105"/>
        <end position="137"/>
    </location>
</feature>
<keyword evidence="4" id="KW-1185">Reference proteome</keyword>
<evidence type="ECO:0000259" key="2">
    <source>
        <dbReference type="Pfam" id="PF00646"/>
    </source>
</evidence>
<dbReference type="Proteomes" id="UP000033647">
    <property type="component" value="Unassembled WGS sequence"/>
</dbReference>
<feature type="compositionally biased region" description="Polar residues" evidence="1">
    <location>
        <begin position="76"/>
        <end position="90"/>
    </location>
</feature>